<sequence length="311" mass="36881">MSNYRKEQWNSKYVIVSEKREKRPYDFNNGEAENNVHHKKECPFCPGNEKQSDDSIYDIGKPWRLRVIPNKYPCVEYYTENKEDVFGYHYVVVESREHNKKIYEFKEEEIDNILKSYICISKKLYEDNNIKYIQIFKNYKREGGASLVHPHSQIVALNIIPEKINNILSYSKHFYENNHKCLYCNIISEELKYNKRLIYENDKFICFCPGTSTFSYEITIMKKDHKAFLNFNFEDITPLSQCIVKITDKIYSKLGDIALNICLYFIKEENEYFHFTIGIYPRISSFAGFEISTGIIQNPISPEKAAKKLKI</sequence>
<dbReference type="AlphaFoldDB" id="A0A2T0B0R9"/>
<evidence type="ECO:0000259" key="6">
    <source>
        <dbReference type="Pfam" id="PF01087"/>
    </source>
</evidence>
<dbReference type="OrthoDB" id="9769064at2"/>
<keyword evidence="2 7" id="KW-0548">Nucleotidyltransferase</keyword>
<evidence type="ECO:0000256" key="3">
    <source>
        <dbReference type="ARBA" id="ARBA00023277"/>
    </source>
</evidence>
<accession>A0A2T0B0R9</accession>
<dbReference type="GO" id="GO:0006012">
    <property type="term" value="P:galactose metabolic process"/>
    <property type="evidence" value="ECO:0007669"/>
    <property type="project" value="InterPro"/>
</dbReference>
<dbReference type="Gene3D" id="3.30.428.10">
    <property type="entry name" value="HIT-like"/>
    <property type="match status" value="2"/>
</dbReference>
<feature type="binding site" evidence="5">
    <location>
        <position position="42"/>
    </location>
    <ligand>
        <name>Zn(2+)</name>
        <dbReference type="ChEBI" id="CHEBI:29105"/>
    </ligand>
</feature>
<protein>
    <submittedName>
        <fullName evidence="7">Galactose-1-phosphate uridylyltransferase</fullName>
        <ecNumber evidence="7">2.7.7.12</ecNumber>
    </submittedName>
</protein>
<dbReference type="Proteomes" id="UP000239706">
    <property type="component" value="Unassembled WGS sequence"/>
</dbReference>
<reference evidence="7 8" key="1">
    <citation type="submission" date="2018-03" db="EMBL/GenBank/DDBJ databases">
        <title>Genome sequence of Clostridium liquoris DSM 100320.</title>
        <authorList>
            <person name="Poehlein A."/>
            <person name="Daniel R."/>
        </authorList>
    </citation>
    <scope>NUCLEOTIDE SEQUENCE [LARGE SCALE GENOMIC DNA]</scope>
    <source>
        <strain evidence="7 8">DSM 100320</strain>
    </source>
</reference>
<evidence type="ECO:0000256" key="1">
    <source>
        <dbReference type="ARBA" id="ARBA00022679"/>
    </source>
</evidence>
<feature type="binding site" evidence="5">
    <location>
        <position position="149"/>
    </location>
    <ligand>
        <name>Zn(2+)</name>
        <dbReference type="ChEBI" id="CHEBI:29105"/>
    </ligand>
</feature>
<dbReference type="PANTHER" id="PTHR42763">
    <property type="entry name" value="ADP-GLUCOSE PHOSPHORYLASE"/>
    <property type="match status" value="1"/>
</dbReference>
<dbReference type="GO" id="GO:0008270">
    <property type="term" value="F:zinc ion binding"/>
    <property type="evidence" value="ECO:0007669"/>
    <property type="project" value="InterPro"/>
</dbReference>
<dbReference type="InterPro" id="IPR053177">
    <property type="entry name" value="ADP-glucose_phosphorylase"/>
</dbReference>
<keyword evidence="3" id="KW-0119">Carbohydrate metabolism</keyword>
<keyword evidence="8" id="KW-1185">Reference proteome</keyword>
<dbReference type="InterPro" id="IPR005849">
    <property type="entry name" value="GalP_Utransf_N"/>
</dbReference>
<dbReference type="EMBL" id="PVXO01000066">
    <property type="protein sequence ID" value="PRR77211.1"/>
    <property type="molecule type" value="Genomic_DNA"/>
</dbReference>
<name>A0A2T0B0R9_9CLOT</name>
<dbReference type="EC" id="2.7.7.12" evidence="7"/>
<organism evidence="7 8">
    <name type="scientific">Clostridium liquoris</name>
    <dbReference type="NCBI Taxonomy" id="1289519"/>
    <lineage>
        <taxon>Bacteria</taxon>
        <taxon>Bacillati</taxon>
        <taxon>Bacillota</taxon>
        <taxon>Clostridia</taxon>
        <taxon>Eubacteriales</taxon>
        <taxon>Clostridiaceae</taxon>
        <taxon>Clostridium</taxon>
    </lineage>
</organism>
<dbReference type="SUPFAM" id="SSF54197">
    <property type="entry name" value="HIT-like"/>
    <property type="match status" value="2"/>
</dbReference>
<feature type="binding site" evidence="5">
    <location>
        <position position="45"/>
    </location>
    <ligand>
        <name>Zn(2+)</name>
        <dbReference type="ChEBI" id="CHEBI:29105"/>
    </ligand>
</feature>
<evidence type="ECO:0000313" key="8">
    <source>
        <dbReference type="Proteomes" id="UP000239706"/>
    </source>
</evidence>
<keyword evidence="5" id="KW-0479">Metal-binding</keyword>
<feature type="active site" description="Tele-UMP-histidine intermediate" evidence="4">
    <location>
        <position position="151"/>
    </location>
</feature>
<feature type="domain" description="Galactose-1-phosphate uridyl transferase N-terminal" evidence="6">
    <location>
        <begin position="2"/>
        <end position="161"/>
    </location>
</feature>
<dbReference type="PANTHER" id="PTHR42763:SF2">
    <property type="entry name" value="ADP-GLUCOSE PHOSPHORYLASE"/>
    <property type="match status" value="1"/>
</dbReference>
<dbReference type="InterPro" id="IPR001937">
    <property type="entry name" value="GalP_UDPtransf1"/>
</dbReference>
<evidence type="ECO:0000256" key="4">
    <source>
        <dbReference type="PIRSR" id="PIRSR000808-1"/>
    </source>
</evidence>
<keyword evidence="1 7" id="KW-0808">Transferase</keyword>
<dbReference type="RefSeq" id="WP_106064428.1">
    <property type="nucleotide sequence ID" value="NZ_PVXO01000066.1"/>
</dbReference>
<keyword evidence="5" id="KW-0862">Zinc</keyword>
<feature type="binding site" evidence="5">
    <location>
        <position position="98"/>
    </location>
    <ligand>
        <name>Zn(2+)</name>
        <dbReference type="ChEBI" id="CHEBI:29105"/>
    </ligand>
</feature>
<dbReference type="Pfam" id="PF01087">
    <property type="entry name" value="GalP_UDP_transf"/>
    <property type="match status" value="1"/>
</dbReference>
<comment type="cofactor">
    <cofactor evidence="5">
        <name>Zn(2+)</name>
        <dbReference type="ChEBI" id="CHEBI:29105"/>
    </cofactor>
    <text evidence="5">Binds 1 zinc ion per subunit.</text>
</comment>
<evidence type="ECO:0000313" key="7">
    <source>
        <dbReference type="EMBL" id="PRR77211.1"/>
    </source>
</evidence>
<evidence type="ECO:0000256" key="5">
    <source>
        <dbReference type="PIRSR" id="PIRSR000808-3"/>
    </source>
</evidence>
<dbReference type="InterPro" id="IPR036265">
    <property type="entry name" value="HIT-like_sf"/>
</dbReference>
<dbReference type="PIRSF" id="PIRSF000808">
    <property type="entry name" value="GalT"/>
    <property type="match status" value="1"/>
</dbReference>
<comment type="caution">
    <text evidence="7">The sequence shown here is derived from an EMBL/GenBank/DDBJ whole genome shotgun (WGS) entry which is preliminary data.</text>
</comment>
<gene>
    <name evidence="7" type="primary">galT_2</name>
    <name evidence="7" type="ORF">CLLI_23810</name>
</gene>
<dbReference type="GO" id="GO:0008108">
    <property type="term" value="F:UDP-glucose:hexose-1-phosphate uridylyltransferase activity"/>
    <property type="evidence" value="ECO:0007669"/>
    <property type="project" value="UniProtKB-EC"/>
</dbReference>
<evidence type="ECO:0000256" key="2">
    <source>
        <dbReference type="ARBA" id="ARBA00022695"/>
    </source>
</evidence>
<proteinExistence type="predicted"/>